<dbReference type="AlphaFoldDB" id="A0A060BZ18"/>
<dbReference type="Gene3D" id="3.20.20.80">
    <property type="entry name" value="Glycosidases"/>
    <property type="match status" value="1"/>
</dbReference>
<dbReference type="PANTHER" id="PTHR10357">
    <property type="entry name" value="ALPHA-AMYLASE FAMILY MEMBER"/>
    <property type="match status" value="1"/>
</dbReference>
<keyword evidence="1" id="KW-0378">Hydrolase</keyword>
<sequence>MLVQMSFPGAPAIFYGDEVGVTGGPDPYNRGTYPWADKGGDPDTDMLAIFKQYIAMRNAHAVLRRGSIDAPVLLDDNRIVLVRTLDDAVAVTAFTNATSDQETTLSLPDLAGKTLTDALDSSTVTVGTDGAVTFTIPALSGRVLIAE</sequence>
<name>A0A060BZ18_9CHLR</name>
<dbReference type="PANTHER" id="PTHR10357:SF210">
    <property type="entry name" value="MALTODEXTRIN GLUCOSIDASE"/>
    <property type="match status" value="1"/>
</dbReference>
<dbReference type="InterPro" id="IPR013780">
    <property type="entry name" value="Glyco_hydro_b"/>
</dbReference>
<dbReference type="SUPFAM" id="SSF51011">
    <property type="entry name" value="Glycosyl hydrolase domain"/>
    <property type="match status" value="1"/>
</dbReference>
<evidence type="ECO:0000256" key="1">
    <source>
        <dbReference type="ARBA" id="ARBA00022801"/>
    </source>
</evidence>
<dbReference type="EMBL" id="KF118761">
    <property type="protein sequence ID" value="AIA86025.1"/>
    <property type="molecule type" value="Genomic_DNA"/>
</dbReference>
<accession>A0A060BZ18</accession>
<evidence type="ECO:0000256" key="2">
    <source>
        <dbReference type="ARBA" id="ARBA00023295"/>
    </source>
</evidence>
<dbReference type="GO" id="GO:0016798">
    <property type="term" value="F:hydrolase activity, acting on glycosyl bonds"/>
    <property type="evidence" value="ECO:0007669"/>
    <property type="project" value="UniProtKB-KW"/>
</dbReference>
<reference evidence="3" key="1">
    <citation type="journal article" date="2013" name="Environ. Microbiol.">
        <title>Seasonally variable intestinal metagenomes of the red palm weevil (Rhynchophorus ferrugineus).</title>
        <authorList>
            <person name="Jia S."/>
            <person name="Zhang X."/>
            <person name="Zhang G."/>
            <person name="Yin A."/>
            <person name="Zhang S."/>
            <person name="Li F."/>
            <person name="Wang L."/>
            <person name="Zhao D."/>
            <person name="Yun Q."/>
            <person name="Tala"/>
            <person name="Wang J."/>
            <person name="Sun G."/>
            <person name="Baabdullah M."/>
            <person name="Yu X."/>
            <person name="Hu S."/>
            <person name="Al-Mssallem I.S."/>
            <person name="Yu J."/>
        </authorList>
    </citation>
    <scope>NUCLEOTIDE SEQUENCE</scope>
</reference>
<organism evidence="3">
    <name type="scientific">uncultured Herpetosiphon sp</name>
    <dbReference type="NCBI Taxonomy" id="290606"/>
    <lineage>
        <taxon>Bacteria</taxon>
        <taxon>Bacillati</taxon>
        <taxon>Chloroflexota</taxon>
        <taxon>Chloroflexia</taxon>
        <taxon>Herpetosiphonales</taxon>
        <taxon>Herpetosiphonaceae</taxon>
        <taxon>Herpetosiphon</taxon>
        <taxon>environmental samples</taxon>
    </lineage>
</organism>
<dbReference type="Gene3D" id="2.60.40.1180">
    <property type="entry name" value="Golgi alpha-mannosidase II"/>
    <property type="match status" value="1"/>
</dbReference>
<proteinExistence type="predicted"/>
<dbReference type="SUPFAM" id="SSF51445">
    <property type="entry name" value="(Trans)glycosidases"/>
    <property type="match status" value="1"/>
</dbReference>
<evidence type="ECO:0000313" key="3">
    <source>
        <dbReference type="EMBL" id="AIA86025.1"/>
    </source>
</evidence>
<dbReference type="InterPro" id="IPR017853">
    <property type="entry name" value="GH"/>
</dbReference>
<keyword evidence="2" id="KW-0326">Glycosidase</keyword>
<protein>
    <submittedName>
        <fullName evidence="3">CAZy families GH13|CBM34 protein</fullName>
    </submittedName>
</protein>